<protein>
    <submittedName>
        <fullName evidence="2">Uncharacterized protein</fullName>
    </submittedName>
</protein>
<evidence type="ECO:0000313" key="3">
    <source>
        <dbReference type="Proteomes" id="UP000652219"/>
    </source>
</evidence>
<dbReference type="EMBL" id="WIGN01000208">
    <property type="protein sequence ID" value="KAF6804446.1"/>
    <property type="molecule type" value="Genomic_DNA"/>
</dbReference>
<dbReference type="Proteomes" id="UP000652219">
    <property type="component" value="Unassembled WGS sequence"/>
</dbReference>
<organism evidence="2 3">
    <name type="scientific">Colletotrichum sojae</name>
    <dbReference type="NCBI Taxonomy" id="2175907"/>
    <lineage>
        <taxon>Eukaryota</taxon>
        <taxon>Fungi</taxon>
        <taxon>Dikarya</taxon>
        <taxon>Ascomycota</taxon>
        <taxon>Pezizomycotina</taxon>
        <taxon>Sordariomycetes</taxon>
        <taxon>Hypocreomycetidae</taxon>
        <taxon>Glomerellales</taxon>
        <taxon>Glomerellaceae</taxon>
        <taxon>Colletotrichum</taxon>
        <taxon>Colletotrichum orchidearum species complex</taxon>
    </lineage>
</organism>
<gene>
    <name evidence="2" type="ORF">CSOJ01_10173</name>
</gene>
<evidence type="ECO:0000256" key="1">
    <source>
        <dbReference type="SAM" id="MobiDB-lite"/>
    </source>
</evidence>
<accession>A0A8H6J1L9</accession>
<name>A0A8H6J1L9_9PEZI</name>
<proteinExistence type="predicted"/>
<reference evidence="2 3" key="1">
    <citation type="journal article" date="2020" name="Phytopathology">
        <title>Genome Sequence Resources of Colletotrichum truncatum, C. plurivorum, C. musicola, and C. sojae: Four Species Pathogenic to Soybean (Glycine max).</title>
        <authorList>
            <person name="Rogerio F."/>
            <person name="Boufleur T.R."/>
            <person name="Ciampi-Guillardi M."/>
            <person name="Sukno S.A."/>
            <person name="Thon M.R."/>
            <person name="Massola Junior N.S."/>
            <person name="Baroncelli R."/>
        </authorList>
    </citation>
    <scope>NUCLEOTIDE SEQUENCE [LARGE SCALE GENOMIC DNA]</scope>
    <source>
        <strain evidence="2 3">LFN0009</strain>
    </source>
</reference>
<feature type="region of interest" description="Disordered" evidence="1">
    <location>
        <begin position="44"/>
        <end position="124"/>
    </location>
</feature>
<comment type="caution">
    <text evidence="2">The sequence shown here is derived from an EMBL/GenBank/DDBJ whole genome shotgun (WGS) entry which is preliminary data.</text>
</comment>
<evidence type="ECO:0000313" key="2">
    <source>
        <dbReference type="EMBL" id="KAF6804446.1"/>
    </source>
</evidence>
<dbReference type="AlphaFoldDB" id="A0A8H6J1L9"/>
<keyword evidence="3" id="KW-1185">Reference proteome</keyword>
<sequence>MLQREGIPRPAYRRSPLDLWSLGLRAEVPRVGQPEDPEIVAERAGTISTGQWGGGKEESIAKPVLPPAIYKETPSPTAQTKLSHQRRSQGLAEKSPPREEGSLSPNPPPLASRDLQGDRGTTCSVGEAFTGVTASPDTASMFAIGGMRLRVRL</sequence>